<dbReference type="Gene3D" id="1.10.260.40">
    <property type="entry name" value="lambda repressor-like DNA-binding domains"/>
    <property type="match status" value="1"/>
</dbReference>
<keyword evidence="1" id="KW-0805">Transcription regulation</keyword>
<dbReference type="InterPro" id="IPR046335">
    <property type="entry name" value="LacI/GalR-like_sensor"/>
</dbReference>
<dbReference type="InterPro" id="IPR028082">
    <property type="entry name" value="Peripla_BP_I"/>
</dbReference>
<dbReference type="InterPro" id="IPR010982">
    <property type="entry name" value="Lambda_DNA-bd_dom_sf"/>
</dbReference>
<reference evidence="6" key="1">
    <citation type="journal article" date="2019" name="Int. J. Syst. Evol. Microbiol.">
        <title>The Global Catalogue of Microorganisms (GCM) 10K type strain sequencing project: providing services to taxonomists for standard genome sequencing and annotation.</title>
        <authorList>
            <consortium name="The Broad Institute Genomics Platform"/>
            <consortium name="The Broad Institute Genome Sequencing Center for Infectious Disease"/>
            <person name="Wu L."/>
            <person name="Ma J."/>
        </authorList>
    </citation>
    <scope>NUCLEOTIDE SEQUENCE [LARGE SCALE GENOMIC DNA]</scope>
    <source>
        <strain evidence="6">JCM 18537</strain>
    </source>
</reference>
<dbReference type="CDD" id="cd06267">
    <property type="entry name" value="PBP1_LacI_sugar_binding-like"/>
    <property type="match status" value="1"/>
</dbReference>
<dbReference type="SUPFAM" id="SSF53822">
    <property type="entry name" value="Periplasmic binding protein-like I"/>
    <property type="match status" value="1"/>
</dbReference>
<dbReference type="PANTHER" id="PTHR30146:SF155">
    <property type="entry name" value="ALANINE RACEMASE"/>
    <property type="match status" value="1"/>
</dbReference>
<feature type="domain" description="HTH lacI-type" evidence="4">
    <location>
        <begin position="7"/>
        <end position="60"/>
    </location>
</feature>
<evidence type="ECO:0000313" key="6">
    <source>
        <dbReference type="Proteomes" id="UP001501645"/>
    </source>
</evidence>
<evidence type="ECO:0000313" key="5">
    <source>
        <dbReference type="EMBL" id="GAA4771793.1"/>
    </source>
</evidence>
<dbReference type="GO" id="GO:0003677">
    <property type="term" value="F:DNA binding"/>
    <property type="evidence" value="ECO:0007669"/>
    <property type="project" value="UniProtKB-KW"/>
</dbReference>
<dbReference type="PROSITE" id="PS50932">
    <property type="entry name" value="HTH_LACI_2"/>
    <property type="match status" value="1"/>
</dbReference>
<name>A0ABP9A1Q3_9MICO</name>
<dbReference type="CDD" id="cd01392">
    <property type="entry name" value="HTH_LacI"/>
    <property type="match status" value="1"/>
</dbReference>
<dbReference type="SUPFAM" id="SSF47413">
    <property type="entry name" value="lambda repressor-like DNA-binding domains"/>
    <property type="match status" value="1"/>
</dbReference>
<evidence type="ECO:0000259" key="4">
    <source>
        <dbReference type="PROSITE" id="PS50932"/>
    </source>
</evidence>
<dbReference type="Pfam" id="PF13377">
    <property type="entry name" value="Peripla_BP_3"/>
    <property type="match status" value="1"/>
</dbReference>
<dbReference type="Pfam" id="PF00356">
    <property type="entry name" value="LacI"/>
    <property type="match status" value="1"/>
</dbReference>
<dbReference type="PANTHER" id="PTHR30146">
    <property type="entry name" value="LACI-RELATED TRANSCRIPTIONAL REPRESSOR"/>
    <property type="match status" value="1"/>
</dbReference>
<sequence length="333" mass="33486">MAEARRPTIRDVAAAAGVSKSLVSLHYSGGGVSEERRARIVEAAERLGFRPNLTARALSASDGGFTGVLVADLGHSVFAEVVDAARAALARSGRAALLTSAMLPDADGVPRLDERALAIFGDLRPRSVLVVGSIPDLAALAGLVSGTPIVVASAASEGADVAATVRSDDVAGIRMAVDHLVSRGHRRIAHIGGRGGAVATRRAEAFAAALSAHGLEAQVAPSDFTEEGGHAAARSLLAEGRQAPTAVVAANDLAAVGALAAATATGAALAVTGYDDSRIARLPQVSLTSVDPRNAEIGAAAAERILAVEAGTEPPAETLVAPRLVVRSTTPPA</sequence>
<dbReference type="InterPro" id="IPR000843">
    <property type="entry name" value="HTH_LacI"/>
</dbReference>
<keyword evidence="3" id="KW-0804">Transcription</keyword>
<keyword evidence="2 5" id="KW-0238">DNA-binding</keyword>
<comment type="caution">
    <text evidence="5">The sequence shown here is derived from an EMBL/GenBank/DDBJ whole genome shotgun (WGS) entry which is preliminary data.</text>
</comment>
<accession>A0ABP9A1Q3</accession>
<dbReference type="Gene3D" id="3.40.50.2300">
    <property type="match status" value="2"/>
</dbReference>
<gene>
    <name evidence="5" type="ORF">GCM10023351_14880</name>
</gene>
<proteinExistence type="predicted"/>
<dbReference type="RefSeq" id="WP_345437633.1">
    <property type="nucleotide sequence ID" value="NZ_BAABKO010000002.1"/>
</dbReference>
<evidence type="ECO:0000256" key="1">
    <source>
        <dbReference type="ARBA" id="ARBA00023015"/>
    </source>
</evidence>
<dbReference type="Proteomes" id="UP001501645">
    <property type="component" value="Unassembled WGS sequence"/>
</dbReference>
<evidence type="ECO:0000256" key="2">
    <source>
        <dbReference type="ARBA" id="ARBA00023125"/>
    </source>
</evidence>
<dbReference type="EMBL" id="BAABKO010000002">
    <property type="protein sequence ID" value="GAA4771793.1"/>
    <property type="molecule type" value="Genomic_DNA"/>
</dbReference>
<dbReference type="SMART" id="SM00354">
    <property type="entry name" value="HTH_LACI"/>
    <property type="match status" value="1"/>
</dbReference>
<keyword evidence="6" id="KW-1185">Reference proteome</keyword>
<protein>
    <submittedName>
        <fullName evidence="5">LacI family DNA-binding transcriptional regulator</fullName>
    </submittedName>
</protein>
<organism evidence="5 6">
    <name type="scientific">Microbacterium gilvum</name>
    <dbReference type="NCBI Taxonomy" id="1336204"/>
    <lineage>
        <taxon>Bacteria</taxon>
        <taxon>Bacillati</taxon>
        <taxon>Actinomycetota</taxon>
        <taxon>Actinomycetes</taxon>
        <taxon>Micrococcales</taxon>
        <taxon>Microbacteriaceae</taxon>
        <taxon>Microbacterium</taxon>
    </lineage>
</organism>
<evidence type="ECO:0000256" key="3">
    <source>
        <dbReference type="ARBA" id="ARBA00023163"/>
    </source>
</evidence>